<accession>A0A7S1KP58</accession>
<dbReference type="InterPro" id="IPR051291">
    <property type="entry name" value="CIMAP"/>
</dbReference>
<protein>
    <submittedName>
        <fullName evidence="2">Uncharacterized protein</fullName>
    </submittedName>
</protein>
<evidence type="ECO:0000313" key="2">
    <source>
        <dbReference type="EMBL" id="CAD9080004.1"/>
    </source>
</evidence>
<evidence type="ECO:0000256" key="1">
    <source>
        <dbReference type="SAM" id="MobiDB-lite"/>
    </source>
</evidence>
<feature type="region of interest" description="Disordered" evidence="1">
    <location>
        <begin position="212"/>
        <end position="271"/>
    </location>
</feature>
<feature type="region of interest" description="Disordered" evidence="1">
    <location>
        <begin position="1"/>
        <end position="188"/>
    </location>
</feature>
<dbReference type="AlphaFoldDB" id="A0A7S1KP58"/>
<feature type="compositionally biased region" description="Basic and acidic residues" evidence="1">
    <location>
        <begin position="88"/>
        <end position="97"/>
    </location>
</feature>
<feature type="compositionally biased region" description="Polar residues" evidence="1">
    <location>
        <begin position="1"/>
        <end position="14"/>
    </location>
</feature>
<name>A0A7S1KP58_9EUKA</name>
<feature type="compositionally biased region" description="Basic and acidic residues" evidence="1">
    <location>
        <begin position="147"/>
        <end position="156"/>
    </location>
</feature>
<feature type="compositionally biased region" description="Basic and acidic residues" evidence="1">
    <location>
        <begin position="49"/>
        <end position="59"/>
    </location>
</feature>
<gene>
    <name evidence="2" type="ORF">PCOS0759_LOCUS3244</name>
</gene>
<feature type="region of interest" description="Disordered" evidence="1">
    <location>
        <begin position="512"/>
        <end position="532"/>
    </location>
</feature>
<reference evidence="2" key="1">
    <citation type="submission" date="2021-01" db="EMBL/GenBank/DDBJ databases">
        <authorList>
            <person name="Corre E."/>
            <person name="Pelletier E."/>
            <person name="Niang G."/>
            <person name="Scheremetjew M."/>
            <person name="Finn R."/>
            <person name="Kale V."/>
            <person name="Holt S."/>
            <person name="Cochrane G."/>
            <person name="Meng A."/>
            <person name="Brown T."/>
            <person name="Cohen L."/>
        </authorList>
    </citation>
    <scope>NUCLEOTIDE SEQUENCE</scope>
    <source>
        <strain evidence="2">WS</strain>
    </source>
</reference>
<sequence>MAFTTRSQRLTSFIPQHALETPGPGQFSSAPSDFDKRPYYALAPFSSTSRRDKSTKESEEAPGPGQYFRVSAVSSIQTSSKPSSIFKSKSDRFTDSKRKVKSSESPAPGDYFKPTEWVKTTRRKSMNGKKNDGGIVWVKVSTAPSIPDREQSHGYEEGPSGELIRQRAPVRGYKGTKDDMVGPTDYSFSPNMETAWDKAKGRSAFKSTTKRGIFDVTSDTPAPGQYHKDEKKQNGNPFAEIPVQSSAFASTTKRTDLQNSDPTIGPGSYIDPYKHASSFKKSKIPERYQNFGSSTVRGTTDGPISPNKGEVIPGPGHFLKDTNTIGKGNLFPTNLHGPFGTTAHRFDTQKKASEIVTGPGQYESSSFIDDVQKKAKIGAYGVFGSTSRRFNKMKSHAPGVGVYNPKLPDQIAPLKRNDPRSSVFASKTKRDSLLDKNATKMPAPGEYHKSSNWVKTKGTRMHGEFGTRERRFKEGLVPKSALENPNLAPGRYQDFGAFCRTKNRKNFSTKVTSFSTSPRFNPPKAKKRWYDHTEPAPGSYSVNEEWNKKSFNVTIADT</sequence>
<proteinExistence type="predicted"/>
<organism evidence="2">
    <name type="scientific">Percolomonas cosmopolitus</name>
    <dbReference type="NCBI Taxonomy" id="63605"/>
    <lineage>
        <taxon>Eukaryota</taxon>
        <taxon>Discoba</taxon>
        <taxon>Heterolobosea</taxon>
        <taxon>Tetramitia</taxon>
        <taxon>Eutetramitia</taxon>
        <taxon>Percolomonadidae</taxon>
        <taxon>Percolomonas</taxon>
    </lineage>
</organism>
<feature type="region of interest" description="Disordered" evidence="1">
    <location>
        <begin position="291"/>
        <end position="313"/>
    </location>
</feature>
<dbReference type="PANTHER" id="PTHR21580">
    <property type="entry name" value="SHIPPO-1-RELATED"/>
    <property type="match status" value="1"/>
</dbReference>
<feature type="compositionally biased region" description="Polar residues" evidence="1">
    <location>
        <begin position="243"/>
        <end position="262"/>
    </location>
</feature>
<dbReference type="EMBL" id="HBGD01003945">
    <property type="protein sequence ID" value="CAD9080004.1"/>
    <property type="molecule type" value="Transcribed_RNA"/>
</dbReference>
<dbReference type="PANTHER" id="PTHR21580:SF60">
    <property type="entry name" value="SPERM-TAIL PG-RICH REPEAT-CONTAINING PROTEIN 2"/>
    <property type="match status" value="1"/>
</dbReference>
<feature type="compositionally biased region" description="Low complexity" evidence="1">
    <location>
        <begin position="74"/>
        <end position="87"/>
    </location>
</feature>
<dbReference type="Pfam" id="PF07004">
    <property type="entry name" value="SHIPPO-rpt"/>
    <property type="match status" value="2"/>
</dbReference>
<dbReference type="InterPro" id="IPR010736">
    <property type="entry name" value="SHIPPO-rpt"/>
</dbReference>